<reference evidence="10" key="1">
    <citation type="journal article" date="2019" name="Int. J. Syst. Evol. Microbiol.">
        <title>The Global Catalogue of Microorganisms (GCM) 10K type strain sequencing project: providing services to taxonomists for standard genome sequencing and annotation.</title>
        <authorList>
            <consortium name="The Broad Institute Genomics Platform"/>
            <consortium name="The Broad Institute Genome Sequencing Center for Infectious Disease"/>
            <person name="Wu L."/>
            <person name="Ma J."/>
        </authorList>
    </citation>
    <scope>NUCLEOTIDE SEQUENCE [LARGE SCALE GENOMIC DNA]</scope>
    <source>
        <strain evidence="10">JCM 18537</strain>
    </source>
</reference>
<dbReference type="Proteomes" id="UP001501645">
    <property type="component" value="Unassembled WGS sequence"/>
</dbReference>
<feature type="transmembrane region" description="Helical" evidence="7">
    <location>
        <begin position="91"/>
        <end position="109"/>
    </location>
</feature>
<keyword evidence="3 9" id="KW-0808">Transferase</keyword>
<proteinExistence type="inferred from homology"/>
<comment type="similarity">
    <text evidence="2">Belongs to the bacterial sugar transferase family.</text>
</comment>
<accession>A0ABP9AAL5</accession>
<sequence length="518" mass="55894">MPVEQFLPSTSPATALASSGDLSAVRVATAPVATVAKKIPARRSWQRAYARRLLVTDALVIVITTVAVQLLSPYGPTLDDVSRLIPGVDGLFTTFTLGLTLLWLSALAFSDSRSPRIVGQGLEEYRRLTSASVSLFGLLAIACLPLGLDLQGGYLLLSLPIGVAALIAERFAWRKWLRTQRRRGGYVSRALLVGSAASVAQVAATLRSSPSSGYRVVGACIPTGRIADVVAGTDIPVMGSVDSVERALASVQADTVVVTSTDELPADKVKRISWALEAGRQHLVLAPSITDIAGPRIHTRPVAGLPLIHVETPRFSAGQRVAKRALDLFGSTVAVLIFSPVMLFVAASVRLTSPGPVLFRQTRVGRGGRTFEMLKFRSMVVDAEARLETLRTQQDHGNAVMFKMKDDPRVTPVGRFMRRFSIDELPQLFNVIGGSMSLVGPRPPLPREVEQYATHVHRRFLVKPGITGLWQVSGRSTLSWEDTVRLDLSYVENWNLVGDLIIIAKTARAALAPGDTAS</sequence>
<protein>
    <submittedName>
        <fullName evidence="9">Sugar transferase</fullName>
    </submittedName>
</protein>
<feature type="transmembrane region" description="Helical" evidence="7">
    <location>
        <begin position="130"/>
        <end position="148"/>
    </location>
</feature>
<dbReference type="InterPro" id="IPR003362">
    <property type="entry name" value="Bact_transf"/>
</dbReference>
<gene>
    <name evidence="9" type="ORF">GCM10023351_23290</name>
</gene>
<comment type="caution">
    <text evidence="9">The sequence shown here is derived from an EMBL/GenBank/DDBJ whole genome shotgun (WGS) entry which is preliminary data.</text>
</comment>
<evidence type="ECO:0000259" key="8">
    <source>
        <dbReference type="Pfam" id="PF02397"/>
    </source>
</evidence>
<evidence type="ECO:0000313" key="10">
    <source>
        <dbReference type="Proteomes" id="UP001501645"/>
    </source>
</evidence>
<dbReference type="Pfam" id="PF02397">
    <property type="entry name" value="Bac_transf"/>
    <property type="match status" value="1"/>
</dbReference>
<feature type="transmembrane region" description="Helical" evidence="7">
    <location>
        <begin position="154"/>
        <end position="173"/>
    </location>
</feature>
<dbReference type="PANTHER" id="PTHR30576">
    <property type="entry name" value="COLANIC BIOSYNTHESIS UDP-GLUCOSE LIPID CARRIER TRANSFERASE"/>
    <property type="match status" value="1"/>
</dbReference>
<evidence type="ECO:0000256" key="2">
    <source>
        <dbReference type="ARBA" id="ARBA00006464"/>
    </source>
</evidence>
<evidence type="ECO:0000256" key="3">
    <source>
        <dbReference type="ARBA" id="ARBA00022679"/>
    </source>
</evidence>
<dbReference type="NCBIfam" id="TIGR03025">
    <property type="entry name" value="EPS_sugtrans"/>
    <property type="match status" value="1"/>
</dbReference>
<evidence type="ECO:0000256" key="7">
    <source>
        <dbReference type="SAM" id="Phobius"/>
    </source>
</evidence>
<feature type="transmembrane region" description="Helical" evidence="7">
    <location>
        <begin position="53"/>
        <end position="71"/>
    </location>
</feature>
<evidence type="ECO:0000256" key="4">
    <source>
        <dbReference type="ARBA" id="ARBA00022692"/>
    </source>
</evidence>
<dbReference type="EMBL" id="BAABKO010000004">
    <property type="protein sequence ID" value="GAA4777771.1"/>
    <property type="molecule type" value="Genomic_DNA"/>
</dbReference>
<organism evidence="9 10">
    <name type="scientific">Microbacterium gilvum</name>
    <dbReference type="NCBI Taxonomy" id="1336204"/>
    <lineage>
        <taxon>Bacteria</taxon>
        <taxon>Bacillati</taxon>
        <taxon>Actinomycetota</taxon>
        <taxon>Actinomycetes</taxon>
        <taxon>Micrococcales</taxon>
        <taxon>Microbacteriaceae</taxon>
        <taxon>Microbacterium</taxon>
    </lineage>
</organism>
<name>A0ABP9AAL5_9MICO</name>
<dbReference type="PANTHER" id="PTHR30576:SF10">
    <property type="entry name" value="SLL5057 PROTEIN"/>
    <property type="match status" value="1"/>
</dbReference>
<dbReference type="GO" id="GO:0016740">
    <property type="term" value="F:transferase activity"/>
    <property type="evidence" value="ECO:0007669"/>
    <property type="project" value="UniProtKB-KW"/>
</dbReference>
<dbReference type="Pfam" id="PF13727">
    <property type="entry name" value="CoA_binding_3"/>
    <property type="match status" value="1"/>
</dbReference>
<comment type="subcellular location">
    <subcellularLocation>
        <location evidence="1">Membrane</location>
        <topology evidence="1">Multi-pass membrane protein</topology>
    </subcellularLocation>
</comment>
<keyword evidence="10" id="KW-1185">Reference proteome</keyword>
<feature type="domain" description="Bacterial sugar transferase" evidence="8">
    <location>
        <begin position="323"/>
        <end position="511"/>
    </location>
</feature>
<keyword evidence="6 7" id="KW-0472">Membrane</keyword>
<feature type="transmembrane region" description="Helical" evidence="7">
    <location>
        <begin position="328"/>
        <end position="349"/>
    </location>
</feature>
<evidence type="ECO:0000313" key="9">
    <source>
        <dbReference type="EMBL" id="GAA4777771.1"/>
    </source>
</evidence>
<dbReference type="RefSeq" id="WP_345439344.1">
    <property type="nucleotide sequence ID" value="NZ_BAABKO010000004.1"/>
</dbReference>
<keyword evidence="5 7" id="KW-1133">Transmembrane helix</keyword>
<evidence type="ECO:0000256" key="1">
    <source>
        <dbReference type="ARBA" id="ARBA00004141"/>
    </source>
</evidence>
<dbReference type="InterPro" id="IPR017475">
    <property type="entry name" value="EPS_sugar_tfrase"/>
</dbReference>
<keyword evidence="4 7" id="KW-0812">Transmembrane</keyword>
<evidence type="ECO:0000256" key="6">
    <source>
        <dbReference type="ARBA" id="ARBA00023136"/>
    </source>
</evidence>
<evidence type="ECO:0000256" key="5">
    <source>
        <dbReference type="ARBA" id="ARBA00022989"/>
    </source>
</evidence>